<dbReference type="InterPro" id="IPR013424">
    <property type="entry name" value="Ice-binding_C"/>
</dbReference>
<evidence type="ECO:0000256" key="1">
    <source>
        <dbReference type="SAM" id="SignalP"/>
    </source>
</evidence>
<reference evidence="3 4" key="1">
    <citation type="journal article" date="2019" name="Int. J. Syst. Evol. Microbiol.">
        <title>The Draft Whole-Genome Sequence of the Antibiotic Producer Empedobacter haloabium ATCC 31962 Provides Indications for Its Taxonomic Reclassification.</title>
        <authorList>
            <person name="Miess H."/>
            <person name="Arlt P."/>
            <person name="Apel A.K."/>
            <person name="Weber T."/>
            <person name="Nieselt K."/>
            <person name="Hanssen F."/>
            <person name="Czemmel S."/>
            <person name="Nahnsen S."/>
            <person name="Gross H."/>
        </authorList>
    </citation>
    <scope>NUCLEOTIDE SEQUENCE [LARGE SCALE GENOMIC DNA]</scope>
    <source>
        <strain evidence="3 4">ATCC 31962</strain>
    </source>
</reference>
<evidence type="ECO:0000259" key="2">
    <source>
        <dbReference type="Pfam" id="PF07589"/>
    </source>
</evidence>
<dbReference type="EMBL" id="CP136508">
    <property type="protein sequence ID" value="WUR11735.1"/>
    <property type="molecule type" value="Genomic_DNA"/>
</dbReference>
<feature type="chain" id="PRO_5045781338" evidence="1">
    <location>
        <begin position="23"/>
        <end position="183"/>
    </location>
</feature>
<dbReference type="NCBIfam" id="TIGR02595">
    <property type="entry name" value="PEP_CTERM"/>
    <property type="match status" value="1"/>
</dbReference>
<feature type="domain" description="Ice-binding protein C-terminal" evidence="2">
    <location>
        <begin position="157"/>
        <end position="181"/>
    </location>
</feature>
<feature type="signal peptide" evidence="1">
    <location>
        <begin position="1"/>
        <end position="22"/>
    </location>
</feature>
<protein>
    <submittedName>
        <fullName evidence="3">FxDxF family PEP-CTERM protein</fullName>
    </submittedName>
</protein>
<sequence>MKLRSAVSAVALALVSVCSAQAAVYTYTGNITERDDINSAPTHVVAHFEFDFENSPGAAYDTYTFKSWDVSYGGIKLSSAAGNGLLNQFTFDAERNVTGWFFNASDSLDYTQYTQNIQSLSENFIFFAPNEAHDIILDTTGNAWVYSNQGTWSIAPSVPEPATYLMLGLGLAAVGFASRRRLG</sequence>
<proteinExistence type="predicted"/>
<keyword evidence="1" id="KW-0732">Signal</keyword>
<dbReference type="NCBIfam" id="NF038126">
    <property type="entry name" value="PEP_CTERM_FxDxF"/>
    <property type="match status" value="1"/>
</dbReference>
<evidence type="ECO:0000313" key="3">
    <source>
        <dbReference type="EMBL" id="WUR11735.1"/>
    </source>
</evidence>
<name>A0ABZ1UGA7_9BURK</name>
<gene>
    <name evidence="3" type="ORF">E7V67_018785</name>
</gene>
<organism evidence="3 4">
    <name type="scientific">[Empedobacter] haloabium</name>
    <dbReference type="NCBI Taxonomy" id="592317"/>
    <lineage>
        <taxon>Bacteria</taxon>
        <taxon>Pseudomonadati</taxon>
        <taxon>Pseudomonadota</taxon>
        <taxon>Betaproteobacteria</taxon>
        <taxon>Burkholderiales</taxon>
        <taxon>Oxalobacteraceae</taxon>
        <taxon>Telluria group</taxon>
        <taxon>Telluria group incertae sedis</taxon>
    </lineage>
</organism>
<dbReference type="Pfam" id="PF07589">
    <property type="entry name" value="PEP-CTERM"/>
    <property type="match status" value="1"/>
</dbReference>
<evidence type="ECO:0000313" key="4">
    <source>
        <dbReference type="Proteomes" id="UP000321323"/>
    </source>
</evidence>
<keyword evidence="4" id="KW-1185">Reference proteome</keyword>
<dbReference type="Proteomes" id="UP000321323">
    <property type="component" value="Chromosome"/>
</dbReference>
<accession>A0ABZ1UGA7</accession>